<sequence>MGTQPELHVASNIYTGSFPRFERPKIIGFIGLENIKYARRIQEGKVRFDLNLHYDKAVHKPEDLDVKLTDLLKFLLQNEARLSFPLESSLDKAQFFCYRGLMTCVACTPYENKEPWKIVAVLLRGNIYLCAHKPNVEPNPDEPVDENEEFSLVFTTHLKNHRIVYGAEMDGICCNRQEVSEPPSKDQGVESIVDYLSTKEFVELKTNRHIQHPNQERSFRRFKTKKWWCQSFLVGVDSILCGLRNDDGIVEQLKIFSKFWNPNICFNFLENFFSHVKRCLARKIRRIHGEQALNNLQTLPMINIMFEWTPGMPVVVNENY</sequence>
<dbReference type="GO" id="GO:0110155">
    <property type="term" value="P:NAD-cap decapping"/>
    <property type="evidence" value="ECO:0007669"/>
    <property type="project" value="TreeGrafter"/>
</dbReference>
<keyword evidence="2" id="KW-0540">Nuclease</keyword>
<dbReference type="GO" id="GO:0000166">
    <property type="term" value="F:nucleotide binding"/>
    <property type="evidence" value="ECO:0007669"/>
    <property type="project" value="UniProtKB-KW"/>
</dbReference>
<proteinExistence type="inferred from homology"/>
<dbReference type="STRING" id="104452.A0A0L7KJT6"/>
<dbReference type="Pfam" id="PF08652">
    <property type="entry name" value="RAI1"/>
    <property type="match status" value="1"/>
</dbReference>
<keyword evidence="2" id="KW-0547">Nucleotide-binding</keyword>
<accession>A0A0L7KJT6</accession>
<keyword evidence="2" id="KW-0694">RNA-binding</keyword>
<dbReference type="GO" id="GO:0034353">
    <property type="term" value="F:mRNA 5'-diphosphatase activity"/>
    <property type="evidence" value="ECO:0007669"/>
    <property type="project" value="TreeGrafter"/>
</dbReference>
<reference evidence="4 5" key="1">
    <citation type="journal article" date="2015" name="Genome Biol. Evol.">
        <title>The genome of winter moth (Operophtera brumata) provides a genomic perspective on sexual dimorphism and phenology.</title>
        <authorList>
            <person name="Derks M.F."/>
            <person name="Smit S."/>
            <person name="Salis L."/>
            <person name="Schijlen E."/>
            <person name="Bossers A."/>
            <person name="Mateman C."/>
            <person name="Pijl A.S."/>
            <person name="de Ridder D."/>
            <person name="Groenen M.A."/>
            <person name="Visser M.E."/>
            <person name="Megens H.J."/>
        </authorList>
    </citation>
    <scope>NUCLEOTIDE SEQUENCE [LARGE SCALE GENOMIC DNA]</scope>
    <source>
        <strain evidence="4">WM2013NL</strain>
        <tissue evidence="4">Head and thorax</tissue>
    </source>
</reference>
<dbReference type="GO" id="GO:0003723">
    <property type="term" value="F:RNA binding"/>
    <property type="evidence" value="ECO:0007669"/>
    <property type="project" value="UniProtKB-KW"/>
</dbReference>
<dbReference type="GO" id="GO:0004518">
    <property type="term" value="F:nuclease activity"/>
    <property type="evidence" value="ECO:0007669"/>
    <property type="project" value="UniProtKB-KW"/>
</dbReference>
<keyword evidence="5" id="KW-1185">Reference proteome</keyword>
<organism evidence="4 5">
    <name type="scientific">Operophtera brumata</name>
    <name type="common">Winter moth</name>
    <name type="synonym">Phalaena brumata</name>
    <dbReference type="NCBI Taxonomy" id="104452"/>
    <lineage>
        <taxon>Eukaryota</taxon>
        <taxon>Metazoa</taxon>
        <taxon>Ecdysozoa</taxon>
        <taxon>Arthropoda</taxon>
        <taxon>Hexapoda</taxon>
        <taxon>Insecta</taxon>
        <taxon>Pterygota</taxon>
        <taxon>Neoptera</taxon>
        <taxon>Endopterygota</taxon>
        <taxon>Lepidoptera</taxon>
        <taxon>Glossata</taxon>
        <taxon>Ditrysia</taxon>
        <taxon>Geometroidea</taxon>
        <taxon>Geometridae</taxon>
        <taxon>Larentiinae</taxon>
        <taxon>Operophtera</taxon>
    </lineage>
</organism>
<evidence type="ECO:0000256" key="2">
    <source>
        <dbReference type="RuleBase" id="RU367113"/>
    </source>
</evidence>
<evidence type="ECO:0000313" key="5">
    <source>
        <dbReference type="Proteomes" id="UP000037510"/>
    </source>
</evidence>
<dbReference type="PANTHER" id="PTHR12395">
    <property type="entry name" value="DOM-3 RELATED"/>
    <property type="match status" value="1"/>
</dbReference>
<dbReference type="GO" id="GO:0046872">
    <property type="term" value="F:metal ion binding"/>
    <property type="evidence" value="ECO:0007669"/>
    <property type="project" value="UniProtKB-KW"/>
</dbReference>
<dbReference type="EMBL" id="JTDY01009362">
    <property type="protein sequence ID" value="KOB63602.1"/>
    <property type="molecule type" value="Genomic_DNA"/>
</dbReference>
<keyword evidence="2" id="KW-0539">Nucleus</keyword>
<dbReference type="PANTHER" id="PTHR12395:SF9">
    <property type="entry name" value="DECAPPING AND EXORIBONUCLEASE PROTEIN"/>
    <property type="match status" value="1"/>
</dbReference>
<keyword evidence="2" id="KW-0378">Hydrolase</keyword>
<comment type="caution">
    <text evidence="4">The sequence shown here is derived from an EMBL/GenBank/DDBJ whole genome shotgun (WGS) entry which is preliminary data.</text>
</comment>
<feature type="domain" description="RAI1-like" evidence="3">
    <location>
        <begin position="133"/>
        <end position="281"/>
    </location>
</feature>
<keyword evidence="2" id="KW-0479">Metal-binding</keyword>
<dbReference type="AlphaFoldDB" id="A0A0L7KJT6"/>
<dbReference type="InterPro" id="IPR013961">
    <property type="entry name" value="RAI1"/>
</dbReference>
<dbReference type="GO" id="GO:0005829">
    <property type="term" value="C:cytosol"/>
    <property type="evidence" value="ECO:0007669"/>
    <property type="project" value="TreeGrafter"/>
</dbReference>
<comment type="similarity">
    <text evidence="1 2">Belongs to the DXO/Dom3Z family.</text>
</comment>
<dbReference type="GO" id="GO:0000956">
    <property type="term" value="P:nuclear-transcribed mRNA catabolic process"/>
    <property type="evidence" value="ECO:0007669"/>
    <property type="project" value="TreeGrafter"/>
</dbReference>
<name>A0A0L7KJT6_OPEBR</name>
<dbReference type="GO" id="GO:0005634">
    <property type="term" value="C:nucleus"/>
    <property type="evidence" value="ECO:0007669"/>
    <property type="project" value="UniProtKB-SubCell"/>
</dbReference>
<evidence type="ECO:0000313" key="4">
    <source>
        <dbReference type="EMBL" id="KOB63602.1"/>
    </source>
</evidence>
<comment type="function">
    <text evidence="2">Decapping enzyme for NAD-capped RNAs: specifically hydrolyzes the nicotinamide adenine dinucleotide (NAD) cap from a subset of RNAs by removing the entire NAD moiety from the 5'-end of an NAD-capped RNA.</text>
</comment>
<comment type="cofactor">
    <cofactor evidence="2">
        <name>a divalent metal cation</name>
        <dbReference type="ChEBI" id="CHEBI:60240"/>
    </cofactor>
</comment>
<protein>
    <recommendedName>
        <fullName evidence="2">Decapping nuclease</fullName>
        <ecNumber evidence="2">3.6.1.-</ecNumber>
    </recommendedName>
</protein>
<evidence type="ECO:0000259" key="3">
    <source>
        <dbReference type="Pfam" id="PF08652"/>
    </source>
</evidence>
<gene>
    <name evidence="4" type="ORF">OBRU01_24765</name>
</gene>
<evidence type="ECO:0000256" key="1">
    <source>
        <dbReference type="ARBA" id="ARBA00006562"/>
    </source>
</evidence>
<dbReference type="EC" id="3.6.1.-" evidence="2"/>
<dbReference type="InterPro" id="IPR039039">
    <property type="entry name" value="RAI1-like_fam"/>
</dbReference>
<comment type="subcellular location">
    <subcellularLocation>
        <location evidence="2">Nucleus</location>
    </subcellularLocation>
</comment>
<feature type="non-terminal residue" evidence="4">
    <location>
        <position position="320"/>
    </location>
</feature>
<dbReference type="Proteomes" id="UP000037510">
    <property type="component" value="Unassembled WGS sequence"/>
</dbReference>